<dbReference type="InterPro" id="IPR015943">
    <property type="entry name" value="WD40/YVTN_repeat-like_dom_sf"/>
</dbReference>
<dbReference type="EMBL" id="CADCTQ010000207">
    <property type="protein sequence ID" value="CAA9257616.1"/>
    <property type="molecule type" value="Genomic_DNA"/>
</dbReference>
<dbReference type="Gene3D" id="2.130.10.10">
    <property type="entry name" value="YVTN repeat-like/Quinoprotein amine dehydrogenase"/>
    <property type="match status" value="1"/>
</dbReference>
<sequence length="461" mass="50627">MSSDQKRANYWYFSQYAGLDFNAGSPVALTDGALATRDGCSTIADQEGKLLFYTDGVTVWNRLHQPMPNGTDLWGSYSSTQSALIVPKPGSSSLYYIFTTDSQADYPNYRPELHNCACLAYSIVDLSKADGLGEVVEKNTILYAPTTEKIAATLHANGRDVWVVSHQWNSDAFFAYLVTQDGISEQPVISRAGVVHQGRQEANGNARGQMKLSPNGSRLALVMEESGSEVFDFDNSAGTVSRAISILDNALLFAYSGVEFSPNSQLLYFTAVISEVDQPPYLIMQLDLAARTAEAIKQSRVIVGRYVRGIDDLQLGPDGKIYAATYLSDSLGVVEHPNRPGPSCNYRNDGLYLLGRSPNGGLPNFISSYLLPPDPVLEMPNVFTPNGDGYNPRFVPIRRQRVESASLTICNRWGQTLCRTDDLEKGWDGGESPAGVYYWLVRYRGSNGRLATQKGTLTLLR</sequence>
<evidence type="ECO:0000313" key="1">
    <source>
        <dbReference type="EMBL" id="CAA9257616.1"/>
    </source>
</evidence>
<dbReference type="SUPFAM" id="SSF82171">
    <property type="entry name" value="DPP6 N-terminal domain-like"/>
    <property type="match status" value="1"/>
</dbReference>
<dbReference type="AlphaFoldDB" id="A0A6J4IPT0"/>
<name>A0A6J4IPT0_9SPHI</name>
<reference evidence="1" key="1">
    <citation type="submission" date="2020-02" db="EMBL/GenBank/DDBJ databases">
        <authorList>
            <person name="Meier V. D."/>
        </authorList>
    </citation>
    <scope>NUCLEOTIDE SEQUENCE</scope>
    <source>
        <strain evidence="1">AVDCRST_MAG56</strain>
    </source>
</reference>
<dbReference type="InterPro" id="IPR026341">
    <property type="entry name" value="T9SS_type_B"/>
</dbReference>
<organism evidence="1">
    <name type="scientific">uncultured Cytophagales bacterium</name>
    <dbReference type="NCBI Taxonomy" id="158755"/>
    <lineage>
        <taxon>Bacteria</taxon>
        <taxon>Pseudomonadati</taxon>
        <taxon>Bacteroidota</taxon>
        <taxon>Sphingobacteriia</taxon>
        <taxon>Sphingobacteriales</taxon>
        <taxon>environmental samples</taxon>
    </lineage>
</organism>
<dbReference type="NCBIfam" id="TIGR04131">
    <property type="entry name" value="Bac_Flav_CTERM"/>
    <property type="match status" value="1"/>
</dbReference>
<protein>
    <recommendedName>
        <fullName evidence="2">Gliding motility-associated C-terminal domain-containing protein</fullName>
    </recommendedName>
</protein>
<proteinExistence type="predicted"/>
<evidence type="ECO:0008006" key="2">
    <source>
        <dbReference type="Google" id="ProtNLM"/>
    </source>
</evidence>
<dbReference type="Pfam" id="PF13585">
    <property type="entry name" value="CHU_C"/>
    <property type="match status" value="1"/>
</dbReference>
<accession>A0A6J4IPT0</accession>
<gene>
    <name evidence="1" type="ORF">AVDCRST_MAG56-2295</name>
</gene>